<organism evidence="1 2">
    <name type="scientific">Streptococcus suis</name>
    <dbReference type="NCBI Taxonomy" id="1307"/>
    <lineage>
        <taxon>Bacteria</taxon>
        <taxon>Bacillati</taxon>
        <taxon>Bacillota</taxon>
        <taxon>Bacilli</taxon>
        <taxon>Lactobacillales</taxon>
        <taxon>Streptococcaceae</taxon>
        <taxon>Streptococcus</taxon>
    </lineage>
</organism>
<dbReference type="Proteomes" id="UP001152879">
    <property type="component" value="Unassembled WGS sequence"/>
</dbReference>
<name>A0A9X4MK91_STRSU</name>
<comment type="caution">
    <text evidence="1">The sequence shown here is derived from an EMBL/GenBank/DDBJ whole genome shotgun (WGS) entry which is preliminary data.</text>
</comment>
<proteinExistence type="predicted"/>
<keyword evidence="1" id="KW-0808">Transferase</keyword>
<dbReference type="AlphaFoldDB" id="A0A9X4MK91"/>
<dbReference type="GO" id="GO:0008972">
    <property type="term" value="F:phosphomethylpyrimidine kinase activity"/>
    <property type="evidence" value="ECO:0007669"/>
    <property type="project" value="UniProtKB-EC"/>
</dbReference>
<accession>A0A9X4MK91</accession>
<dbReference type="EC" id="2.7.4.7" evidence="1"/>
<gene>
    <name evidence="1" type="ORF">NOL15_04415</name>
</gene>
<keyword evidence="1" id="KW-0418">Kinase</keyword>
<dbReference type="EMBL" id="JANFML010000010">
    <property type="protein sequence ID" value="MDG4512098.1"/>
    <property type="molecule type" value="Genomic_DNA"/>
</dbReference>
<evidence type="ECO:0000313" key="1">
    <source>
        <dbReference type="EMBL" id="MDG4512098.1"/>
    </source>
</evidence>
<feature type="non-terminal residue" evidence="1">
    <location>
        <position position="1"/>
    </location>
</feature>
<reference evidence="1" key="1">
    <citation type="submission" date="2022-07" db="EMBL/GenBank/DDBJ databases">
        <title>Whole Genome Sequencing of Streptococcus suis.</title>
        <authorList>
            <person name="Dai X."/>
            <person name="Huang J."/>
            <person name="Wang L."/>
        </authorList>
    </citation>
    <scope>NUCLEOTIDE SEQUENCE</scope>
    <source>
        <strain evidence="1">SFB2</strain>
    </source>
</reference>
<protein>
    <submittedName>
        <fullName evidence="1">Hydroxymethylpyrimidine/phosphomethylpyrimidine kinase</fullName>
        <ecNumber evidence="1">2.7.4.7</ecNumber>
    </submittedName>
</protein>
<sequence>EAVRLSKEFVYRAIETSDEYGVVQYEK</sequence>
<evidence type="ECO:0000313" key="2">
    <source>
        <dbReference type="Proteomes" id="UP001152879"/>
    </source>
</evidence>